<comment type="caution">
    <text evidence="7">The sequence shown here is derived from an EMBL/GenBank/DDBJ whole genome shotgun (WGS) entry which is preliminary data.</text>
</comment>
<dbReference type="PANTHER" id="PTHR30086">
    <property type="entry name" value="ARGININE EXPORTER PROTEIN ARGO"/>
    <property type="match status" value="1"/>
</dbReference>
<evidence type="ECO:0000313" key="7">
    <source>
        <dbReference type="EMBL" id="GGE43990.1"/>
    </source>
</evidence>
<dbReference type="RefSeq" id="WP_188479014.1">
    <property type="nucleotide sequence ID" value="NZ_BMFJ01000002.1"/>
</dbReference>
<organism evidence="7 8">
    <name type="scientific">Primorskyibacter flagellatus</name>
    <dbReference type="NCBI Taxonomy" id="1387277"/>
    <lineage>
        <taxon>Bacteria</taxon>
        <taxon>Pseudomonadati</taxon>
        <taxon>Pseudomonadota</taxon>
        <taxon>Alphaproteobacteria</taxon>
        <taxon>Rhodobacterales</taxon>
        <taxon>Roseobacteraceae</taxon>
        <taxon>Primorskyibacter</taxon>
    </lineage>
</organism>
<name>A0A917AF43_9RHOB</name>
<evidence type="ECO:0000256" key="4">
    <source>
        <dbReference type="ARBA" id="ARBA00022989"/>
    </source>
</evidence>
<feature type="transmembrane region" description="Helical" evidence="6">
    <location>
        <begin position="6"/>
        <end position="29"/>
    </location>
</feature>
<keyword evidence="3 6" id="KW-0812">Transmembrane</keyword>
<dbReference type="GO" id="GO:0015171">
    <property type="term" value="F:amino acid transmembrane transporter activity"/>
    <property type="evidence" value="ECO:0007669"/>
    <property type="project" value="TreeGrafter"/>
</dbReference>
<feature type="transmembrane region" description="Helical" evidence="6">
    <location>
        <begin position="147"/>
        <end position="169"/>
    </location>
</feature>
<reference evidence="8" key="1">
    <citation type="journal article" date="2019" name="Int. J. Syst. Evol. Microbiol.">
        <title>The Global Catalogue of Microorganisms (GCM) 10K type strain sequencing project: providing services to taxonomists for standard genome sequencing and annotation.</title>
        <authorList>
            <consortium name="The Broad Institute Genomics Platform"/>
            <consortium name="The Broad Institute Genome Sequencing Center for Infectious Disease"/>
            <person name="Wu L."/>
            <person name="Ma J."/>
        </authorList>
    </citation>
    <scope>NUCLEOTIDE SEQUENCE [LARGE SCALE GENOMIC DNA]</scope>
    <source>
        <strain evidence="8">CGMCC 1.12664</strain>
    </source>
</reference>
<dbReference type="PANTHER" id="PTHR30086:SF20">
    <property type="entry name" value="ARGININE EXPORTER PROTEIN ARGO-RELATED"/>
    <property type="match status" value="1"/>
</dbReference>
<evidence type="ECO:0000256" key="5">
    <source>
        <dbReference type="ARBA" id="ARBA00023136"/>
    </source>
</evidence>
<evidence type="ECO:0000256" key="1">
    <source>
        <dbReference type="ARBA" id="ARBA00004651"/>
    </source>
</evidence>
<dbReference type="Proteomes" id="UP000612855">
    <property type="component" value="Unassembled WGS sequence"/>
</dbReference>
<dbReference type="Pfam" id="PF01810">
    <property type="entry name" value="LysE"/>
    <property type="match status" value="1"/>
</dbReference>
<dbReference type="EMBL" id="BMFJ01000002">
    <property type="protein sequence ID" value="GGE43990.1"/>
    <property type="molecule type" value="Genomic_DNA"/>
</dbReference>
<accession>A0A917AF43</accession>
<protein>
    <submittedName>
        <fullName evidence="7">Threonine transporter RhtB</fullName>
    </submittedName>
</protein>
<evidence type="ECO:0000256" key="6">
    <source>
        <dbReference type="SAM" id="Phobius"/>
    </source>
</evidence>
<comment type="subcellular location">
    <subcellularLocation>
        <location evidence="1">Cell membrane</location>
        <topology evidence="1">Multi-pass membrane protein</topology>
    </subcellularLocation>
</comment>
<feature type="transmembrane region" description="Helical" evidence="6">
    <location>
        <begin position="72"/>
        <end position="92"/>
    </location>
</feature>
<dbReference type="GO" id="GO:0005886">
    <property type="term" value="C:plasma membrane"/>
    <property type="evidence" value="ECO:0007669"/>
    <property type="project" value="UniProtKB-SubCell"/>
</dbReference>
<sequence length="206" mass="22119">MTYLQSLGIFWVLIFGIIVIPGMDMLLVLSNTMARGLKSGFAALSGIIAGGAVHTIWGLLSVALILRLPPMLIPVMLTAGALYLAWIGWTLLNSAITVGEDAPDPSRRAFRQGLVTCLLNPKAWVFVVSVFPQFVRPEFGPLWRQGLIVGLLVALTQLAVYGGIALAAGRVRRWLIRSPKATIWTGRITGAAFLIAAALTLWAALG</sequence>
<feature type="transmembrane region" description="Helical" evidence="6">
    <location>
        <begin position="41"/>
        <end position="66"/>
    </location>
</feature>
<evidence type="ECO:0000256" key="3">
    <source>
        <dbReference type="ARBA" id="ARBA00022692"/>
    </source>
</evidence>
<feature type="transmembrane region" description="Helical" evidence="6">
    <location>
        <begin position="181"/>
        <end position="205"/>
    </location>
</feature>
<evidence type="ECO:0000313" key="8">
    <source>
        <dbReference type="Proteomes" id="UP000612855"/>
    </source>
</evidence>
<keyword evidence="4 6" id="KW-1133">Transmembrane helix</keyword>
<keyword evidence="8" id="KW-1185">Reference proteome</keyword>
<dbReference type="AlphaFoldDB" id="A0A917AF43"/>
<keyword evidence="5 6" id="KW-0472">Membrane</keyword>
<keyword evidence="2" id="KW-1003">Cell membrane</keyword>
<proteinExistence type="predicted"/>
<evidence type="ECO:0000256" key="2">
    <source>
        <dbReference type="ARBA" id="ARBA00022475"/>
    </source>
</evidence>
<gene>
    <name evidence="7" type="ORF">GCM10011360_34020</name>
</gene>
<dbReference type="InterPro" id="IPR001123">
    <property type="entry name" value="LeuE-type"/>
</dbReference>